<protein>
    <submittedName>
        <fullName evidence="2">Uncharacterized protein</fullName>
    </submittedName>
</protein>
<feature type="transmembrane region" description="Helical" evidence="1">
    <location>
        <begin position="36"/>
        <end position="62"/>
    </location>
</feature>
<keyword evidence="1" id="KW-0812">Transmembrane</keyword>
<comment type="caution">
    <text evidence="2">The sequence shown here is derived from an EMBL/GenBank/DDBJ whole genome shotgun (WGS) entry which is preliminary data.</text>
</comment>
<name>A0ABU2XIB8_9ACTN</name>
<proteinExistence type="predicted"/>
<accession>A0ABU2XIB8</accession>
<feature type="transmembrane region" description="Helical" evidence="1">
    <location>
        <begin position="82"/>
        <end position="102"/>
    </location>
</feature>
<evidence type="ECO:0000256" key="1">
    <source>
        <dbReference type="SAM" id="Phobius"/>
    </source>
</evidence>
<reference evidence="2" key="1">
    <citation type="submission" date="2024-05" db="EMBL/GenBank/DDBJ databases">
        <title>30 novel species of actinomycetes from the DSMZ collection.</title>
        <authorList>
            <person name="Nouioui I."/>
        </authorList>
    </citation>
    <scope>NUCLEOTIDE SEQUENCE</scope>
    <source>
        <strain evidence="2">DSM 41529</strain>
    </source>
</reference>
<keyword evidence="1" id="KW-1133">Transmembrane helix</keyword>
<sequence length="133" mass="14081">MHDQAGNDRTGWQVEAERDAAMAAARKGRPDRAGMALRVLGTILLWLMAGALLWTGILLPWGPANCDYEQHAVCGKSTLDPAMAISTVTAPLAVLVGTWGAFSRRPGVAPVAWTSAVTLIIVAWTVTMGIANN</sequence>
<evidence type="ECO:0000313" key="3">
    <source>
        <dbReference type="Proteomes" id="UP001180754"/>
    </source>
</evidence>
<dbReference type="EMBL" id="JAVRFD010000011">
    <property type="protein sequence ID" value="MDT0545641.1"/>
    <property type="molecule type" value="Genomic_DNA"/>
</dbReference>
<dbReference type="Proteomes" id="UP001180754">
    <property type="component" value="Unassembled WGS sequence"/>
</dbReference>
<feature type="transmembrane region" description="Helical" evidence="1">
    <location>
        <begin position="111"/>
        <end position="131"/>
    </location>
</feature>
<gene>
    <name evidence="2" type="ORF">RND15_23435</name>
</gene>
<evidence type="ECO:0000313" key="2">
    <source>
        <dbReference type="EMBL" id="MDT0545641.1"/>
    </source>
</evidence>
<keyword evidence="1" id="KW-0472">Membrane</keyword>
<keyword evidence="3" id="KW-1185">Reference proteome</keyword>
<organism evidence="2 3">
    <name type="scientific">Streptomyces lonegramiae</name>
    <dbReference type="NCBI Taxonomy" id="3075524"/>
    <lineage>
        <taxon>Bacteria</taxon>
        <taxon>Bacillati</taxon>
        <taxon>Actinomycetota</taxon>
        <taxon>Actinomycetes</taxon>
        <taxon>Kitasatosporales</taxon>
        <taxon>Streptomycetaceae</taxon>
        <taxon>Streptomyces</taxon>
    </lineage>
</organism>
<dbReference type="RefSeq" id="WP_311726123.1">
    <property type="nucleotide sequence ID" value="NZ_JAVRFD010000011.1"/>
</dbReference>